<keyword evidence="2" id="KW-0902">Two-component regulatory system</keyword>
<evidence type="ECO:0000256" key="2">
    <source>
        <dbReference type="ARBA" id="ARBA00023012"/>
    </source>
</evidence>
<evidence type="ECO:0000256" key="1">
    <source>
        <dbReference type="ARBA" id="ARBA00022553"/>
    </source>
</evidence>
<gene>
    <name evidence="5" type="ordered locus">Daes_1011</name>
</gene>
<dbReference type="Pfam" id="PF00072">
    <property type="entry name" value="Response_reg"/>
    <property type="match status" value="1"/>
</dbReference>
<reference evidence="6" key="1">
    <citation type="submission" date="2010-12" db="EMBL/GenBank/DDBJ databases">
        <title>Complete sequence of Desulfovibrio aespoeensis Aspo-2.</title>
        <authorList>
            <consortium name="US DOE Joint Genome Institute"/>
            <person name="Lucas S."/>
            <person name="Copeland A."/>
            <person name="Lapidus A."/>
            <person name="Cheng J.-F."/>
            <person name="Goodwin L."/>
            <person name="Pitluck S."/>
            <person name="Chertkov O."/>
            <person name="Misra M."/>
            <person name="Detter J.C."/>
            <person name="Han C."/>
            <person name="Tapia R."/>
            <person name="Land M."/>
            <person name="Hauser L."/>
            <person name="Kyrpides N."/>
            <person name="Ivanova N."/>
            <person name="Ovchinnikova G."/>
            <person name="Pedersen K."/>
            <person name="Jagevall S."/>
            <person name="Hazen T."/>
            <person name="Woyke T."/>
        </authorList>
    </citation>
    <scope>NUCLEOTIDE SEQUENCE [LARGE SCALE GENOMIC DNA]</scope>
    <source>
        <strain evidence="6">ATCC 700646 / DSM 10631 / Aspo-2</strain>
    </source>
</reference>
<dbReference type="OrthoDB" id="9800029at2"/>
<dbReference type="SMART" id="SM00448">
    <property type="entry name" value="REC"/>
    <property type="match status" value="1"/>
</dbReference>
<dbReference type="PANTHER" id="PTHR44591">
    <property type="entry name" value="STRESS RESPONSE REGULATOR PROTEIN 1"/>
    <property type="match status" value="1"/>
</dbReference>
<dbReference type="CDD" id="cd00156">
    <property type="entry name" value="REC"/>
    <property type="match status" value="1"/>
</dbReference>
<protein>
    <submittedName>
        <fullName evidence="5">Response regulator receiver</fullName>
    </submittedName>
</protein>
<dbReference type="Gene3D" id="3.40.50.2300">
    <property type="match status" value="1"/>
</dbReference>
<dbReference type="KEGG" id="das:Daes_1011"/>
<dbReference type="GO" id="GO:0000160">
    <property type="term" value="P:phosphorelay signal transduction system"/>
    <property type="evidence" value="ECO:0007669"/>
    <property type="project" value="UniProtKB-KW"/>
</dbReference>
<evidence type="ECO:0000313" key="5">
    <source>
        <dbReference type="EMBL" id="ADU62027.1"/>
    </source>
</evidence>
<reference evidence="5 6" key="2">
    <citation type="journal article" date="2014" name="Genome Announc.">
        <title>Complete Genome Sequence of the Subsurface, Mesophilic Sulfate-Reducing Bacterium Desulfovibrio aespoeensis Aspo-2.</title>
        <authorList>
            <person name="Pedersen K."/>
            <person name="Bengtsson A."/>
            <person name="Edlund J."/>
            <person name="Rabe L."/>
            <person name="Hazen T."/>
            <person name="Chakraborty R."/>
            <person name="Goodwin L."/>
            <person name="Shapiro N."/>
        </authorList>
    </citation>
    <scope>NUCLEOTIDE SEQUENCE [LARGE SCALE GENOMIC DNA]</scope>
    <source>
        <strain evidence="6">ATCC 700646 / DSM 10631 / Aspo-2</strain>
    </source>
</reference>
<dbReference type="AlphaFoldDB" id="E6VSP2"/>
<dbReference type="InterPro" id="IPR011006">
    <property type="entry name" value="CheY-like_superfamily"/>
</dbReference>
<keyword evidence="1 3" id="KW-0597">Phosphoprotein</keyword>
<evidence type="ECO:0000256" key="3">
    <source>
        <dbReference type="PROSITE-ProRule" id="PRU00169"/>
    </source>
</evidence>
<proteinExistence type="predicted"/>
<organism evidence="5 6">
    <name type="scientific">Pseudodesulfovibrio aespoeensis (strain ATCC 700646 / DSM 10631 / Aspo-2)</name>
    <name type="common">Desulfovibrio aespoeensis</name>
    <dbReference type="NCBI Taxonomy" id="643562"/>
    <lineage>
        <taxon>Bacteria</taxon>
        <taxon>Pseudomonadati</taxon>
        <taxon>Thermodesulfobacteriota</taxon>
        <taxon>Desulfovibrionia</taxon>
        <taxon>Desulfovibrionales</taxon>
        <taxon>Desulfovibrionaceae</taxon>
    </lineage>
</organism>
<dbReference type="EMBL" id="CP002431">
    <property type="protein sequence ID" value="ADU62027.1"/>
    <property type="molecule type" value="Genomic_DNA"/>
</dbReference>
<dbReference type="STRING" id="643562.Daes_1011"/>
<name>E6VSP2_PSEA9</name>
<dbReference type="InterPro" id="IPR050595">
    <property type="entry name" value="Bact_response_regulator"/>
</dbReference>
<keyword evidence="6" id="KW-1185">Reference proteome</keyword>
<dbReference type="HOGENOM" id="CLU_000445_69_8_7"/>
<dbReference type="Proteomes" id="UP000002191">
    <property type="component" value="Chromosome"/>
</dbReference>
<sequence>MSDIIRVLLVDDEDGFIAALSKRLDRRGMSVSTASGGEEAMALLETESYDVMVLDVKMPRMDGMQVLSMVKSRHPALEVILLTGHADMNCALEALSAGAFDFLIKPVGIELLACRIMAAAKGKSLRGGCAVGDGGVDG</sequence>
<feature type="modified residue" description="4-aspartylphosphate" evidence="3">
    <location>
        <position position="55"/>
    </location>
</feature>
<dbReference type="InterPro" id="IPR001789">
    <property type="entry name" value="Sig_transdc_resp-reg_receiver"/>
</dbReference>
<evidence type="ECO:0000259" key="4">
    <source>
        <dbReference type="PROSITE" id="PS50110"/>
    </source>
</evidence>
<dbReference type="PANTHER" id="PTHR44591:SF14">
    <property type="entry name" value="PROTEIN PILG"/>
    <property type="match status" value="1"/>
</dbReference>
<evidence type="ECO:0000313" key="6">
    <source>
        <dbReference type="Proteomes" id="UP000002191"/>
    </source>
</evidence>
<dbReference type="eggNOG" id="COG2204">
    <property type="taxonomic scope" value="Bacteria"/>
</dbReference>
<dbReference type="PROSITE" id="PS50110">
    <property type="entry name" value="RESPONSE_REGULATORY"/>
    <property type="match status" value="1"/>
</dbReference>
<accession>E6VSP2</accession>
<dbReference type="RefSeq" id="WP_013513958.1">
    <property type="nucleotide sequence ID" value="NC_014844.1"/>
</dbReference>
<dbReference type="SUPFAM" id="SSF52172">
    <property type="entry name" value="CheY-like"/>
    <property type="match status" value="1"/>
</dbReference>
<feature type="domain" description="Response regulatory" evidence="4">
    <location>
        <begin position="6"/>
        <end position="120"/>
    </location>
</feature>